<protein>
    <submittedName>
        <fullName evidence="1">DNA damage induced apoptosis suppressor</fullName>
    </submittedName>
</protein>
<name>W5MFC9_LEPOC</name>
<proteinExistence type="predicted"/>
<evidence type="ECO:0000313" key="2">
    <source>
        <dbReference type="Proteomes" id="UP000018468"/>
    </source>
</evidence>
<keyword evidence="2" id="KW-1185">Reference proteome</keyword>
<organism evidence="1 2">
    <name type="scientific">Lepisosteus oculatus</name>
    <name type="common">Spotted gar</name>
    <dbReference type="NCBI Taxonomy" id="7918"/>
    <lineage>
        <taxon>Eukaryota</taxon>
        <taxon>Metazoa</taxon>
        <taxon>Chordata</taxon>
        <taxon>Craniata</taxon>
        <taxon>Vertebrata</taxon>
        <taxon>Euteleostomi</taxon>
        <taxon>Actinopterygii</taxon>
        <taxon>Neopterygii</taxon>
        <taxon>Holostei</taxon>
        <taxon>Semionotiformes</taxon>
        <taxon>Lepisosteidae</taxon>
        <taxon>Lepisosteus</taxon>
    </lineage>
</organism>
<dbReference type="STRING" id="7918.ENSLOCP00000007088"/>
<dbReference type="PANTHER" id="PTHR35537:SF1">
    <property type="entry name" value="DNA DAMAGE-INDUCED APOPTOSIS SUPPRESSOR PROTEIN"/>
    <property type="match status" value="1"/>
</dbReference>
<dbReference type="OMA" id="TSEMCHE"/>
<dbReference type="GeneTree" id="ENSGT00940000165087"/>
<dbReference type="PANTHER" id="PTHR35537">
    <property type="entry name" value="DNA DAMAGE-INDUCIBLE APOPTOSIS SUPPRESSOR PROTEIN DDIAS"/>
    <property type="match status" value="1"/>
</dbReference>
<dbReference type="EMBL" id="AHAT01003081">
    <property type="status" value="NOT_ANNOTATED_CDS"/>
    <property type="molecule type" value="Genomic_DNA"/>
</dbReference>
<dbReference type="InterPro" id="IPR012340">
    <property type="entry name" value="NA-bd_OB-fold"/>
</dbReference>
<dbReference type="Ensembl" id="ENSLOCT00000007096.1">
    <property type="protein sequence ID" value="ENSLOCP00000007088.1"/>
    <property type="gene ID" value="ENSLOCG00000005869.1"/>
</dbReference>
<dbReference type="HOGENOM" id="CLU_107411_0_0_1"/>
<dbReference type="AlphaFoldDB" id="W5MFC9"/>
<accession>W5MFC9</accession>
<reference evidence="1" key="3">
    <citation type="submission" date="2025-09" db="UniProtKB">
        <authorList>
            <consortium name="Ensembl"/>
        </authorList>
    </citation>
    <scope>IDENTIFICATION</scope>
</reference>
<dbReference type="Bgee" id="ENSLOCG00000005869">
    <property type="expression patterns" value="Expressed in testis and 6 other cell types or tissues"/>
</dbReference>
<dbReference type="eggNOG" id="ENOG502R2XT">
    <property type="taxonomic scope" value="Eukaryota"/>
</dbReference>
<sequence length="172" mass="19064">MPPRRVLISGSVLSLQDPCVLYPCCQNCVSRLFINKSGFHRCICKKCGFICGVDDVKYRYRLSFGVARNSDIFGVAVFGSCLDPYFGVSAGFLHRFMEDLKKDAGDMVHTLLIQAVKDCFVGRHFIFGIKVSDEHDLYFNSCPVSNPENTPHLFVACQIALPNAAIVGCTVI</sequence>
<dbReference type="GO" id="GO:1902230">
    <property type="term" value="P:negative regulation of intrinsic apoptotic signaling pathway in response to DNA damage"/>
    <property type="evidence" value="ECO:0007669"/>
    <property type="project" value="InterPro"/>
</dbReference>
<dbReference type="Proteomes" id="UP000018468">
    <property type="component" value="Linkage group LG3"/>
</dbReference>
<evidence type="ECO:0000313" key="1">
    <source>
        <dbReference type="Ensembl" id="ENSLOCP00000007088.1"/>
    </source>
</evidence>
<dbReference type="SUPFAM" id="SSF50249">
    <property type="entry name" value="Nucleic acid-binding proteins"/>
    <property type="match status" value="1"/>
</dbReference>
<dbReference type="Gene3D" id="2.40.50.140">
    <property type="entry name" value="Nucleic acid-binding proteins"/>
    <property type="match status" value="1"/>
</dbReference>
<reference evidence="2" key="1">
    <citation type="submission" date="2011-12" db="EMBL/GenBank/DDBJ databases">
        <title>The Draft Genome of Lepisosteus oculatus.</title>
        <authorList>
            <consortium name="The Broad Institute Genome Assembly &amp; Analysis Group"/>
            <consortium name="Computational R&amp;D Group"/>
            <consortium name="and Sequencing Platform"/>
            <person name="Di Palma F."/>
            <person name="Alfoldi J."/>
            <person name="Johnson J."/>
            <person name="Berlin A."/>
            <person name="Gnerre S."/>
            <person name="Jaffe D."/>
            <person name="MacCallum I."/>
            <person name="Young S."/>
            <person name="Walker B.J."/>
            <person name="Lander E.S."/>
            <person name="Lindblad-Toh K."/>
        </authorList>
    </citation>
    <scope>NUCLEOTIDE SEQUENCE [LARGE SCALE GENOMIC DNA]</scope>
</reference>
<dbReference type="InParanoid" id="W5MFC9"/>
<reference evidence="1" key="2">
    <citation type="submission" date="2025-08" db="UniProtKB">
        <authorList>
            <consortium name="Ensembl"/>
        </authorList>
    </citation>
    <scope>IDENTIFICATION</scope>
</reference>
<dbReference type="InterPro" id="IPR043522">
    <property type="entry name" value="DDIAS"/>
</dbReference>